<dbReference type="STRING" id="523849.OCC_13735"/>
<dbReference type="InterPro" id="IPR002686">
    <property type="entry name" value="Transposase_17"/>
</dbReference>
<dbReference type="InterPro" id="IPR036515">
    <property type="entry name" value="Transposase_17_sf"/>
</dbReference>
<dbReference type="Gene3D" id="3.30.70.1290">
    <property type="entry name" value="Transposase IS200-like"/>
    <property type="match status" value="1"/>
</dbReference>
<evidence type="ECO:0000259" key="1">
    <source>
        <dbReference type="Pfam" id="PF01797"/>
    </source>
</evidence>
<name>S6A4F5_THELN</name>
<dbReference type="EMBL" id="CP006670">
    <property type="protein sequence ID" value="AGT34157.1"/>
    <property type="molecule type" value="Genomic_DNA"/>
</dbReference>
<sequence>MKEKLWRNAFWSPSYFLATSGQVTLDVLKAYVESQGEES</sequence>
<dbReference type="Pfam" id="PF01797">
    <property type="entry name" value="Y1_Tnp"/>
    <property type="match status" value="1"/>
</dbReference>
<dbReference type="Proteomes" id="UP000015502">
    <property type="component" value="Chromosome"/>
</dbReference>
<evidence type="ECO:0000313" key="2">
    <source>
        <dbReference type="EMBL" id="AGT34157.1"/>
    </source>
</evidence>
<dbReference type="GO" id="GO:0004803">
    <property type="term" value="F:transposase activity"/>
    <property type="evidence" value="ECO:0007669"/>
    <property type="project" value="InterPro"/>
</dbReference>
<accession>S6A4F5</accession>
<dbReference type="PaxDb" id="523849-OCC_13735"/>
<dbReference type="KEGG" id="tlt:OCC_13735"/>
<dbReference type="AlphaFoldDB" id="S6A4F5"/>
<dbReference type="GO" id="GO:0003677">
    <property type="term" value="F:DNA binding"/>
    <property type="evidence" value="ECO:0007669"/>
    <property type="project" value="InterPro"/>
</dbReference>
<feature type="domain" description="Transposase IS200-like" evidence="1">
    <location>
        <begin position="2"/>
        <end position="35"/>
    </location>
</feature>
<organism evidence="2 3">
    <name type="scientific">Thermococcus litoralis (strain ATCC 51850 / DSM 5473 / JCM 8560 / NS-C)</name>
    <dbReference type="NCBI Taxonomy" id="523849"/>
    <lineage>
        <taxon>Archaea</taxon>
        <taxon>Methanobacteriati</taxon>
        <taxon>Methanobacteriota</taxon>
        <taxon>Thermococci</taxon>
        <taxon>Thermococcales</taxon>
        <taxon>Thermococcaceae</taxon>
        <taxon>Thermococcus</taxon>
    </lineage>
</organism>
<evidence type="ECO:0000313" key="3">
    <source>
        <dbReference type="Proteomes" id="UP000015502"/>
    </source>
</evidence>
<dbReference type="GO" id="GO:0006313">
    <property type="term" value="P:DNA transposition"/>
    <property type="evidence" value="ECO:0007669"/>
    <property type="project" value="InterPro"/>
</dbReference>
<gene>
    <name evidence="2" type="ORF">OCC_13735</name>
</gene>
<dbReference type="SUPFAM" id="SSF143422">
    <property type="entry name" value="Transposase IS200-like"/>
    <property type="match status" value="1"/>
</dbReference>
<reference evidence="2 3" key="1">
    <citation type="journal article" date="2012" name="J. Bacteriol.">
        <title>Genome sequence of the model hyperthermophilic archaeon Thermococcus litoralis NS-C.</title>
        <authorList>
            <person name="Gardner A.F."/>
            <person name="Kumar S."/>
            <person name="Perler F.B."/>
        </authorList>
    </citation>
    <scope>NUCLEOTIDE SEQUENCE [LARGE SCALE GENOMIC DNA]</scope>
    <source>
        <strain evidence="3">ATCC 51850 / DSM 5473 / JCM 8560 / NS-C</strain>
    </source>
</reference>
<protein>
    <submittedName>
        <fullName evidence="2">Transposase IS200</fullName>
    </submittedName>
</protein>
<keyword evidence="3" id="KW-1185">Reference proteome</keyword>
<proteinExistence type="predicted"/>
<dbReference type="HOGENOM" id="CLU_101320_5_5_2"/>